<dbReference type="PANTHER" id="PTHR21506">
    <property type="entry name" value="COMPONENT OF OLIGOMERIC GOLGI COMPLEX 6"/>
    <property type="match status" value="1"/>
</dbReference>
<gene>
    <name evidence="15" type="primary">COG6</name>
</gene>
<protein>
    <recommendedName>
        <fullName evidence="5 11">Conserved oligomeric Golgi complex subunit 6</fullName>
        <shortName evidence="11">COG complex subunit 6</shortName>
    </recommendedName>
    <alternativeName>
        <fullName evidence="10 11">Component of oligomeric Golgi complex 6</fullName>
    </alternativeName>
</protein>
<accession>A0A8C5LU44</accession>
<feature type="domain" description="Conserved Oligomeric Golgi complex subunit 6 C-terminal" evidence="14">
    <location>
        <begin position="196"/>
        <end position="617"/>
    </location>
</feature>
<feature type="region of interest" description="Disordered" evidence="12">
    <location>
        <begin position="1"/>
        <end position="24"/>
    </location>
</feature>
<keyword evidence="7 11" id="KW-0653">Protein transport</keyword>
<keyword evidence="6 11" id="KW-0813">Transport</keyword>
<name>A0A8C5LU44_9ANUR</name>
<feature type="domain" description="Conserved oligomeric complex COG6 N-terminal" evidence="13">
    <location>
        <begin position="51"/>
        <end position="163"/>
    </location>
</feature>
<evidence type="ECO:0000256" key="12">
    <source>
        <dbReference type="SAM" id="MobiDB-lite"/>
    </source>
</evidence>
<evidence type="ECO:0000256" key="6">
    <source>
        <dbReference type="ARBA" id="ARBA00022448"/>
    </source>
</evidence>
<evidence type="ECO:0000313" key="16">
    <source>
        <dbReference type="Proteomes" id="UP000694569"/>
    </source>
</evidence>
<dbReference type="Proteomes" id="UP000694569">
    <property type="component" value="Unplaced"/>
</dbReference>
<dbReference type="Pfam" id="PF20653">
    <property type="entry name" value="COG6_C"/>
    <property type="match status" value="1"/>
</dbReference>
<evidence type="ECO:0000313" key="15">
    <source>
        <dbReference type="Ensembl" id="ENSLLEP00000004032.1"/>
    </source>
</evidence>
<keyword evidence="8 11" id="KW-0333">Golgi apparatus</keyword>
<evidence type="ECO:0000259" key="14">
    <source>
        <dbReference type="Pfam" id="PF20653"/>
    </source>
</evidence>
<dbReference type="GeneTree" id="ENSGT00390000013518"/>
<dbReference type="InterPro" id="IPR048369">
    <property type="entry name" value="COG6_C"/>
</dbReference>
<comment type="subcellular location">
    <subcellularLocation>
        <location evidence="2 11">Golgi apparatus membrane</location>
        <topology evidence="2 11">Peripheral membrane protein</topology>
    </subcellularLocation>
</comment>
<evidence type="ECO:0000256" key="1">
    <source>
        <dbReference type="ARBA" id="ARBA00003627"/>
    </source>
</evidence>
<dbReference type="GO" id="GO:0006891">
    <property type="term" value="P:intra-Golgi vesicle-mediated transport"/>
    <property type="evidence" value="ECO:0007669"/>
    <property type="project" value="UniProtKB-UniRule"/>
</dbReference>
<dbReference type="InterPro" id="IPR010490">
    <property type="entry name" value="COG6"/>
</dbReference>
<dbReference type="GO" id="GO:0015031">
    <property type="term" value="P:protein transport"/>
    <property type="evidence" value="ECO:0007669"/>
    <property type="project" value="UniProtKB-KW"/>
</dbReference>
<evidence type="ECO:0000259" key="13">
    <source>
        <dbReference type="Pfam" id="PF06419"/>
    </source>
</evidence>
<dbReference type="OrthoDB" id="272987at2759"/>
<dbReference type="SMART" id="SM01087">
    <property type="entry name" value="COG6"/>
    <property type="match status" value="1"/>
</dbReference>
<comment type="similarity">
    <text evidence="3 11">Belongs to the COG6 family.</text>
</comment>
<dbReference type="GO" id="GO:0000139">
    <property type="term" value="C:Golgi membrane"/>
    <property type="evidence" value="ECO:0007669"/>
    <property type="project" value="UniProtKB-SubCell"/>
</dbReference>
<evidence type="ECO:0000256" key="4">
    <source>
        <dbReference type="ARBA" id="ARBA00011166"/>
    </source>
</evidence>
<evidence type="ECO:0000256" key="8">
    <source>
        <dbReference type="ARBA" id="ARBA00023034"/>
    </source>
</evidence>
<evidence type="ECO:0000256" key="10">
    <source>
        <dbReference type="ARBA" id="ARBA00031348"/>
    </source>
</evidence>
<evidence type="ECO:0000256" key="9">
    <source>
        <dbReference type="ARBA" id="ARBA00023136"/>
    </source>
</evidence>
<reference evidence="15" key="2">
    <citation type="submission" date="2025-09" db="UniProtKB">
        <authorList>
            <consortium name="Ensembl"/>
        </authorList>
    </citation>
    <scope>IDENTIFICATION</scope>
</reference>
<proteinExistence type="inferred from homology"/>
<dbReference type="PANTHER" id="PTHR21506:SF0">
    <property type="entry name" value="CONSERVED OLIGOMERIC GOLGI COMPLEX SUBUNIT 6"/>
    <property type="match status" value="1"/>
</dbReference>
<evidence type="ECO:0000256" key="2">
    <source>
        <dbReference type="ARBA" id="ARBA00004395"/>
    </source>
</evidence>
<dbReference type="Pfam" id="PF06419">
    <property type="entry name" value="COG6_N"/>
    <property type="match status" value="1"/>
</dbReference>
<comment type="subunit">
    <text evidence="4">Component of the conserved oligomeric Golgi complex which is composed of eight different subunits and is required for normal Golgi morphology and localization.</text>
</comment>
<keyword evidence="16" id="KW-1185">Reference proteome</keyword>
<evidence type="ECO:0000256" key="3">
    <source>
        <dbReference type="ARBA" id="ARBA00011023"/>
    </source>
</evidence>
<dbReference type="AlphaFoldDB" id="A0A8C5LU44"/>
<dbReference type="InterPro" id="IPR048368">
    <property type="entry name" value="COG6_N"/>
</dbReference>
<comment type="function">
    <text evidence="1 11">Required for normal Golgi function.</text>
</comment>
<dbReference type="Ensembl" id="ENSLLET00000004220.1">
    <property type="protein sequence ID" value="ENSLLEP00000004032.1"/>
    <property type="gene ID" value="ENSLLEG00000002416.1"/>
</dbReference>
<evidence type="ECO:0000256" key="11">
    <source>
        <dbReference type="RuleBase" id="RU365075"/>
    </source>
</evidence>
<dbReference type="GO" id="GO:0017119">
    <property type="term" value="C:Golgi transport complex"/>
    <property type="evidence" value="ECO:0007669"/>
    <property type="project" value="UniProtKB-UniRule"/>
</dbReference>
<feature type="compositionally biased region" description="Polar residues" evidence="12">
    <location>
        <begin position="12"/>
        <end position="24"/>
    </location>
</feature>
<evidence type="ECO:0000256" key="7">
    <source>
        <dbReference type="ARBA" id="ARBA00022927"/>
    </source>
</evidence>
<reference evidence="15" key="1">
    <citation type="submission" date="2025-08" db="UniProtKB">
        <authorList>
            <consortium name="Ensembl"/>
        </authorList>
    </citation>
    <scope>IDENTIFICATION</scope>
</reference>
<sequence>MADIELTGGNLPLSNSSTSVQTSNPLSRKLNKILETRLDNDKEMLEALKALSTFFAENSLRSRRNLRGDIERRSLAINEEFVAIFKNVKEELESINEDVQAMSNCCQDMTSRLKAAKEQTQDLIVKTTKLQAENQRLEIRAQVANAFLDKFQLTSEEMNILRGNREGPLTEDFFKVLGRVKQIHNDVKLLLRTNQQTAGLEIMEQMALLQETSYERLYRWAQNECRTLTQESCDISPILSQAMEALQDRPVLYKYTMDEFGTARRSAVVRGFIDALTRGGPGGTPRPIEMHSHDPLRYVGDMLAWLHQATASEKEHLEALLKQVTIPGVEDTIQEVVGHITEGVCRPLKVKTYLFYIYMFYVDTFLSPAIVGTSGSTLLTTIEEMHLLSKKIFFNSLSLHASKLMDKVELPPADLGPSSSLNQTLTLLREVLVSHDSSVVPLDARQADFVQVLSCVLDPLLQMCTMSASNLGTADMATYMVNSLYMMKTTLALFEFTDKRLEILQFQIEAHLDTLINEQASFVLTKLGLSQIYSCVQQHKPEQVQFDRYLAAPDSLLMPQLNFFLSATVKEQVIKQSTELVFLAYGELHEAVMNPVNGYKDPTSILHRSPQQVQTLLS</sequence>
<evidence type="ECO:0000256" key="5">
    <source>
        <dbReference type="ARBA" id="ARBA00020973"/>
    </source>
</evidence>
<organism evidence="15 16">
    <name type="scientific">Leptobrachium leishanense</name>
    <name type="common">Leishan spiny toad</name>
    <dbReference type="NCBI Taxonomy" id="445787"/>
    <lineage>
        <taxon>Eukaryota</taxon>
        <taxon>Metazoa</taxon>
        <taxon>Chordata</taxon>
        <taxon>Craniata</taxon>
        <taxon>Vertebrata</taxon>
        <taxon>Euteleostomi</taxon>
        <taxon>Amphibia</taxon>
        <taxon>Batrachia</taxon>
        <taxon>Anura</taxon>
        <taxon>Pelobatoidea</taxon>
        <taxon>Megophryidae</taxon>
        <taxon>Leptobrachium</taxon>
    </lineage>
</organism>
<keyword evidence="9 11" id="KW-0472">Membrane</keyword>